<evidence type="ECO:0000313" key="3">
    <source>
        <dbReference type="Proteomes" id="UP001208649"/>
    </source>
</evidence>
<organism evidence="2 3">
    <name type="scientific">Chryseobacterium edaphi</name>
    <dbReference type="NCBI Taxonomy" id="2976532"/>
    <lineage>
        <taxon>Bacteria</taxon>
        <taxon>Pseudomonadati</taxon>
        <taxon>Bacteroidota</taxon>
        <taxon>Flavobacteriia</taxon>
        <taxon>Flavobacteriales</taxon>
        <taxon>Weeksellaceae</taxon>
        <taxon>Chryseobacterium group</taxon>
        <taxon>Chryseobacterium</taxon>
    </lineage>
</organism>
<dbReference type="InterPro" id="IPR011704">
    <property type="entry name" value="ATPase_dyneun-rel_AAA"/>
</dbReference>
<dbReference type="InterPro" id="IPR027417">
    <property type="entry name" value="P-loop_NTPase"/>
</dbReference>
<name>A0ABT2W3R4_9FLAO</name>
<feature type="domain" description="AAA+ ATPase" evidence="1">
    <location>
        <begin position="157"/>
        <end position="547"/>
    </location>
</feature>
<comment type="caution">
    <text evidence="2">The sequence shown here is derived from an EMBL/GenBank/DDBJ whole genome shotgun (WGS) entry which is preliminary data.</text>
</comment>
<keyword evidence="3" id="KW-1185">Reference proteome</keyword>
<evidence type="ECO:0000313" key="2">
    <source>
        <dbReference type="EMBL" id="MCU7616848.1"/>
    </source>
</evidence>
<evidence type="ECO:0000259" key="1">
    <source>
        <dbReference type="SMART" id="SM00382"/>
    </source>
</evidence>
<dbReference type="InterPro" id="IPR052934">
    <property type="entry name" value="Methyl-DNA_Rec/Restrict_Enz"/>
</dbReference>
<accession>A0ABT2W3R4</accession>
<dbReference type="Gene3D" id="3.40.50.300">
    <property type="entry name" value="P-loop containing nucleotide triphosphate hydrolases"/>
    <property type="match status" value="2"/>
</dbReference>
<dbReference type="SMART" id="SM00382">
    <property type="entry name" value="AAA"/>
    <property type="match status" value="1"/>
</dbReference>
<dbReference type="PANTHER" id="PTHR37291:SF1">
    <property type="entry name" value="TYPE IV METHYL-DIRECTED RESTRICTION ENZYME ECOKMCRB SUBUNIT"/>
    <property type="match status" value="1"/>
</dbReference>
<dbReference type="SUPFAM" id="SSF52540">
    <property type="entry name" value="P-loop containing nucleoside triphosphate hydrolases"/>
    <property type="match status" value="1"/>
</dbReference>
<dbReference type="PANTHER" id="PTHR37291">
    <property type="entry name" value="5-METHYLCYTOSINE-SPECIFIC RESTRICTION ENZYME B"/>
    <property type="match status" value="1"/>
</dbReference>
<dbReference type="RefSeq" id="WP_263002273.1">
    <property type="nucleotide sequence ID" value="NZ_JAOTEM010000001.1"/>
</dbReference>
<gene>
    <name evidence="2" type="ORF">NZ698_06540</name>
</gene>
<dbReference type="Pfam" id="PF07728">
    <property type="entry name" value="AAA_5"/>
    <property type="match status" value="1"/>
</dbReference>
<dbReference type="EMBL" id="JAOTEM010000001">
    <property type="protein sequence ID" value="MCU7616848.1"/>
    <property type="molecule type" value="Genomic_DNA"/>
</dbReference>
<protein>
    <submittedName>
        <fullName evidence="2">AAA family ATPase</fullName>
    </submittedName>
</protein>
<sequence length="647" mass="74916">MKFYSCSVGEKDKGYDEENLNRIVEKKAFILHENTPQKGTYNAIKQGDILLLKYRSHFIAYGKANEIFTSDDEEWNLTAPVEEWYFFDQSNKERGIHIYGMKEATLSGSQYGTVKPLRHTFSFNTIKRINKNTDLFNSIISEMNKMDTQEKLDILKYKKQIILQGPPGTGKTREAKLIAKELIGNNSKISEKNIFSFFTINQEISARKESTKYIIKEINQDSILLSTNGEDRSPTRKQIYDSYIGKLWEKSSEERKSNTLSYADALAKNLFNRFNDLKNNDQIKLIQFHPSYTYEDFVRGIVAESKGEKIEYKNVNKTLGEFAELALKNYHKSTKSDSILSKNEWVNEQFDNFVETVQSKIDDTGEYRLTDKVKLFDIDESAFYYTGDSWFESAKHRMKFSDIKEAFLSDPADKKAFKALANISGSAKQHYGYYYKVFSDFKNSITTKFEEVDTAVREPENFVLIIDEINRANLSSVLGELIYALEYRGEEVESMYSVDDSLLKNKLILPPNLYIIGTMNTADRSVGHIDYAIRRRFAFIEVLPKDLTAEMKEGEFYTDLFSEVKALFTKDDYQTKSDFLSQEFEPKDVALGHSYFIDKTADGGDIKTRWNYEIKPILLEYIRDGVLKETALKQVISIETTLDMRIQ</sequence>
<reference evidence="3" key="1">
    <citation type="submission" date="2023-07" db="EMBL/GenBank/DDBJ databases">
        <title>Chryseobacterium sp. strain PBS4-4 Genome sequencing and assembly.</title>
        <authorList>
            <person name="Jung Y."/>
        </authorList>
    </citation>
    <scope>NUCLEOTIDE SEQUENCE [LARGE SCALE GENOMIC DNA]</scope>
    <source>
        <strain evidence="3">PBS4-4</strain>
    </source>
</reference>
<dbReference type="InterPro" id="IPR003593">
    <property type="entry name" value="AAA+_ATPase"/>
</dbReference>
<proteinExistence type="predicted"/>
<dbReference type="Proteomes" id="UP001208649">
    <property type="component" value="Unassembled WGS sequence"/>
</dbReference>